<protein>
    <submittedName>
        <fullName evidence="2">PadR family transcriptional regulator</fullName>
    </submittedName>
</protein>
<dbReference type="PANTHER" id="PTHR43252:SF7">
    <property type="entry name" value="TRANSCRIPTIONAL REGULATOR YQJI"/>
    <property type="match status" value="1"/>
</dbReference>
<name>A0A6I3KSD3_9NOCA</name>
<comment type="caution">
    <text evidence="2">The sequence shown here is derived from an EMBL/GenBank/DDBJ whole genome shotgun (WGS) entry which is preliminary data.</text>
</comment>
<dbReference type="AlphaFoldDB" id="A0A6I3KSD3"/>
<dbReference type="SUPFAM" id="SSF46785">
    <property type="entry name" value="Winged helix' DNA-binding domain"/>
    <property type="match status" value="1"/>
</dbReference>
<dbReference type="InterPro" id="IPR036390">
    <property type="entry name" value="WH_DNA-bd_sf"/>
</dbReference>
<dbReference type="Gene3D" id="1.10.10.10">
    <property type="entry name" value="Winged helix-like DNA-binding domain superfamily/Winged helix DNA-binding domain"/>
    <property type="match status" value="1"/>
</dbReference>
<feature type="domain" description="Transcription regulator PadR N-terminal" evidence="1">
    <location>
        <begin position="31"/>
        <end position="106"/>
    </location>
</feature>
<dbReference type="Pfam" id="PF03551">
    <property type="entry name" value="PadR"/>
    <property type="match status" value="1"/>
</dbReference>
<dbReference type="PANTHER" id="PTHR43252">
    <property type="entry name" value="TRANSCRIPTIONAL REGULATOR YQJI"/>
    <property type="match status" value="1"/>
</dbReference>
<dbReference type="EMBL" id="WMBB01000003">
    <property type="protein sequence ID" value="MTE12852.1"/>
    <property type="molecule type" value="Genomic_DNA"/>
</dbReference>
<keyword evidence="3" id="KW-1185">Reference proteome</keyword>
<sequence length="244" mass="26859">MSAASGSVAGDGGSVTKKQSVPALTPLAMLVLALLEERPMHPYEMYQLLLSRHEDEFVKIKPGSLYHTVARLADQELVAAEGTDRAGNRPERTTYRIRTAGREALRTRITELLREPAKEQPAVVSALAEAHNLPAAEVIAALRDRIVWIESRLADLTALRNLAAAGDVPRRYWFRVDFVCAQAASEAEWLRGFVVELESGELEWTSFDPETGERSCLPDTTEGPDLCVGLTAEDLAADRTNHPR</sequence>
<proteinExistence type="predicted"/>
<reference evidence="2 3" key="1">
    <citation type="submission" date="2019-11" db="EMBL/GenBank/DDBJ databases">
        <title>Nocardia sp. nov. CT2-14 isolated from soil.</title>
        <authorList>
            <person name="Kanchanasin P."/>
            <person name="Tanasupawat S."/>
            <person name="Yuki M."/>
            <person name="Kudo T."/>
        </authorList>
    </citation>
    <scope>NUCLEOTIDE SEQUENCE [LARGE SCALE GENOMIC DNA]</scope>
    <source>
        <strain evidence="2 3">CT2-14</strain>
    </source>
</reference>
<evidence type="ECO:0000313" key="2">
    <source>
        <dbReference type="EMBL" id="MTE12852.1"/>
    </source>
</evidence>
<gene>
    <name evidence="2" type="ORF">GLP40_08700</name>
</gene>
<dbReference type="InterPro" id="IPR005149">
    <property type="entry name" value="Tscrpt_reg_PadR_N"/>
</dbReference>
<evidence type="ECO:0000313" key="3">
    <source>
        <dbReference type="Proteomes" id="UP000432464"/>
    </source>
</evidence>
<dbReference type="Proteomes" id="UP000432464">
    <property type="component" value="Unassembled WGS sequence"/>
</dbReference>
<accession>A0A6I3KSD3</accession>
<evidence type="ECO:0000259" key="1">
    <source>
        <dbReference type="Pfam" id="PF03551"/>
    </source>
</evidence>
<dbReference type="InterPro" id="IPR036388">
    <property type="entry name" value="WH-like_DNA-bd_sf"/>
</dbReference>
<organism evidence="2 3">
    <name type="scientific">Nocardia aurantiaca</name>
    <dbReference type="NCBI Taxonomy" id="2675850"/>
    <lineage>
        <taxon>Bacteria</taxon>
        <taxon>Bacillati</taxon>
        <taxon>Actinomycetota</taxon>
        <taxon>Actinomycetes</taxon>
        <taxon>Mycobacteriales</taxon>
        <taxon>Nocardiaceae</taxon>
        <taxon>Nocardia</taxon>
    </lineage>
</organism>